<dbReference type="RefSeq" id="WP_425558652.1">
    <property type="nucleotide sequence ID" value="NZ_BAAAQM010000015.1"/>
</dbReference>
<dbReference type="EMBL" id="BAAAQM010000015">
    <property type="protein sequence ID" value="GAA1969822.1"/>
    <property type="molecule type" value="Genomic_DNA"/>
</dbReference>
<evidence type="ECO:0000259" key="4">
    <source>
        <dbReference type="Pfam" id="PF00206"/>
    </source>
</evidence>
<dbReference type="SUPFAM" id="SSF48557">
    <property type="entry name" value="L-aspartase-like"/>
    <property type="match status" value="2"/>
</dbReference>
<dbReference type="Proteomes" id="UP001499854">
    <property type="component" value="Unassembled WGS sequence"/>
</dbReference>
<feature type="region of interest" description="Disordered" evidence="3">
    <location>
        <begin position="259"/>
        <end position="320"/>
    </location>
</feature>
<evidence type="ECO:0000313" key="6">
    <source>
        <dbReference type="Proteomes" id="UP001499854"/>
    </source>
</evidence>
<evidence type="ECO:0000256" key="2">
    <source>
        <dbReference type="ARBA" id="ARBA00034772"/>
    </source>
</evidence>
<keyword evidence="1" id="KW-0456">Lyase</keyword>
<protein>
    <recommendedName>
        <fullName evidence="4">Fumarate lyase N-terminal domain-containing protein</fullName>
    </recommendedName>
</protein>
<name>A0ABN2RIJ7_9ACTN</name>
<evidence type="ECO:0000313" key="5">
    <source>
        <dbReference type="EMBL" id="GAA1969822.1"/>
    </source>
</evidence>
<accession>A0ABN2RIJ7</accession>
<comment type="similarity">
    <text evidence="2">Belongs to the class-II fumarase/aspartase family.</text>
</comment>
<proteinExistence type="inferred from homology"/>
<feature type="compositionally biased region" description="Low complexity" evidence="3">
    <location>
        <begin position="290"/>
        <end position="305"/>
    </location>
</feature>
<evidence type="ECO:0000256" key="1">
    <source>
        <dbReference type="ARBA" id="ARBA00023239"/>
    </source>
</evidence>
<organism evidence="5 6">
    <name type="scientific">Catenulispora subtropica</name>
    <dbReference type="NCBI Taxonomy" id="450798"/>
    <lineage>
        <taxon>Bacteria</taxon>
        <taxon>Bacillati</taxon>
        <taxon>Actinomycetota</taxon>
        <taxon>Actinomycetes</taxon>
        <taxon>Catenulisporales</taxon>
        <taxon>Catenulisporaceae</taxon>
        <taxon>Catenulispora</taxon>
    </lineage>
</organism>
<feature type="region of interest" description="Disordered" evidence="3">
    <location>
        <begin position="196"/>
        <end position="223"/>
    </location>
</feature>
<reference evidence="5 6" key="1">
    <citation type="journal article" date="2019" name="Int. J. Syst. Evol. Microbiol.">
        <title>The Global Catalogue of Microorganisms (GCM) 10K type strain sequencing project: providing services to taxonomists for standard genome sequencing and annotation.</title>
        <authorList>
            <consortium name="The Broad Institute Genomics Platform"/>
            <consortium name="The Broad Institute Genome Sequencing Center for Infectious Disease"/>
            <person name="Wu L."/>
            <person name="Ma J."/>
        </authorList>
    </citation>
    <scope>NUCLEOTIDE SEQUENCE [LARGE SCALE GENOMIC DNA]</scope>
    <source>
        <strain evidence="5 6">JCM 16013</strain>
    </source>
</reference>
<dbReference type="PRINTS" id="PR00149">
    <property type="entry name" value="FUMRATELYASE"/>
</dbReference>
<feature type="domain" description="Fumarate lyase N-terminal" evidence="4">
    <location>
        <begin position="79"/>
        <end position="183"/>
    </location>
</feature>
<dbReference type="PANTHER" id="PTHR43172:SF2">
    <property type="entry name" value="ADENYLOSUCCINATE LYASE C-TERMINAL DOMAIN-CONTAINING PROTEIN"/>
    <property type="match status" value="1"/>
</dbReference>
<dbReference type="PANTHER" id="PTHR43172">
    <property type="entry name" value="ADENYLOSUCCINATE LYASE"/>
    <property type="match status" value="1"/>
</dbReference>
<feature type="compositionally biased region" description="Low complexity" evidence="3">
    <location>
        <begin position="259"/>
        <end position="277"/>
    </location>
</feature>
<dbReference type="Gene3D" id="1.20.200.10">
    <property type="entry name" value="Fumarase/aspartase (Central domain)"/>
    <property type="match status" value="2"/>
</dbReference>
<feature type="compositionally biased region" description="Basic and acidic residues" evidence="3">
    <location>
        <begin position="307"/>
        <end position="316"/>
    </location>
</feature>
<keyword evidence="6" id="KW-1185">Reference proteome</keyword>
<gene>
    <name evidence="5" type="ORF">GCM10009838_30690</name>
</gene>
<feature type="domain" description="Fumarate lyase N-terminal" evidence="4">
    <location>
        <begin position="348"/>
        <end position="413"/>
    </location>
</feature>
<evidence type="ECO:0000256" key="3">
    <source>
        <dbReference type="SAM" id="MobiDB-lite"/>
    </source>
</evidence>
<dbReference type="InterPro" id="IPR022761">
    <property type="entry name" value="Fumarate_lyase_N"/>
</dbReference>
<dbReference type="InterPro" id="IPR000362">
    <property type="entry name" value="Fumarate_lyase_fam"/>
</dbReference>
<comment type="caution">
    <text evidence="5">The sequence shown here is derived from an EMBL/GenBank/DDBJ whole genome shotgun (WGS) entry which is preliminary data.</text>
</comment>
<dbReference type="Pfam" id="PF00206">
    <property type="entry name" value="Lyase_1"/>
    <property type="match status" value="2"/>
</dbReference>
<sequence>MSSADHGLLAPIWAGRPVATVTGDAALVDAMIEVEVALARAQGVKAAPGLPDAAALAARSRDGGNPVIPLLAALDDPLLHRGATSQDVLDTALMLAARRALTLTALDLDVAIDAAARLAADHRDTPMAARTLTQQAVPTTFGLKAAGWRHLLITARRAVTATAQALPVQLGGAAGTLASFVAMAEADAGRSILTAGQHGDGVRADRTPTGAEAASEAGSDTADLDLAAERGSASTDLPPGGTEPALVAAGTEPAARLSPALTDTLPTGTGLPFGTAASDSLPTGGAEAGQPDSAAAGQPDQPDQPDQADRTGRTGHTDPAVDSALDLVSRLARNLGLATPLLPWHVLRTPIADLASSLALASGALGKIAADVLVLARTEVGEVSEGAGGVSSTMPHKANPVRAALIASAARQVPALASILFASVAAEDERPAGAWHAEWQPLREALRLVGGSAAAAAELLAELRVHPGRMAANLAFLDLAEARRFAGREVSDPRDYLGAASALVDRALRENP</sequence>
<dbReference type="InterPro" id="IPR008948">
    <property type="entry name" value="L-Aspartase-like"/>
</dbReference>